<dbReference type="AlphaFoldDB" id="A0A383AUX1"/>
<proteinExistence type="predicted"/>
<sequence length="31" mass="3450">MHTIALANCDLLIIYSIEINGDAIWSAYLVL</sequence>
<organism evidence="1">
    <name type="scientific">marine metagenome</name>
    <dbReference type="NCBI Taxonomy" id="408172"/>
    <lineage>
        <taxon>unclassified sequences</taxon>
        <taxon>metagenomes</taxon>
        <taxon>ecological metagenomes</taxon>
    </lineage>
</organism>
<dbReference type="EMBL" id="UINC01195067">
    <property type="protein sequence ID" value="SVE11464.1"/>
    <property type="molecule type" value="Genomic_DNA"/>
</dbReference>
<reference evidence="1" key="1">
    <citation type="submission" date="2018-05" db="EMBL/GenBank/DDBJ databases">
        <authorList>
            <person name="Lanie J.A."/>
            <person name="Ng W.-L."/>
            <person name="Kazmierczak K.M."/>
            <person name="Andrzejewski T.M."/>
            <person name="Davidsen T.M."/>
            <person name="Wayne K.J."/>
            <person name="Tettelin H."/>
            <person name="Glass J.I."/>
            <person name="Rusch D."/>
            <person name="Podicherti R."/>
            <person name="Tsui H.-C.T."/>
            <person name="Winkler M.E."/>
        </authorList>
    </citation>
    <scope>NUCLEOTIDE SEQUENCE</scope>
</reference>
<protein>
    <submittedName>
        <fullName evidence="1">Uncharacterized protein</fullName>
    </submittedName>
</protein>
<name>A0A383AUX1_9ZZZZ</name>
<feature type="non-terminal residue" evidence="1">
    <location>
        <position position="31"/>
    </location>
</feature>
<accession>A0A383AUX1</accession>
<gene>
    <name evidence="1" type="ORF">METZ01_LOCUS464318</name>
</gene>
<evidence type="ECO:0000313" key="1">
    <source>
        <dbReference type="EMBL" id="SVE11464.1"/>
    </source>
</evidence>